<dbReference type="EMBL" id="CCKQ01006408">
    <property type="protein sequence ID" value="CDW77720.1"/>
    <property type="molecule type" value="Genomic_DNA"/>
</dbReference>
<evidence type="ECO:0000313" key="2">
    <source>
        <dbReference type="Proteomes" id="UP000039865"/>
    </source>
</evidence>
<name>A0A078A646_STYLE</name>
<organism evidence="1 2">
    <name type="scientific">Stylonychia lemnae</name>
    <name type="common">Ciliate</name>
    <dbReference type="NCBI Taxonomy" id="5949"/>
    <lineage>
        <taxon>Eukaryota</taxon>
        <taxon>Sar</taxon>
        <taxon>Alveolata</taxon>
        <taxon>Ciliophora</taxon>
        <taxon>Intramacronucleata</taxon>
        <taxon>Spirotrichea</taxon>
        <taxon>Stichotrichia</taxon>
        <taxon>Sporadotrichida</taxon>
        <taxon>Oxytrichidae</taxon>
        <taxon>Stylonychinae</taxon>
        <taxon>Stylonychia</taxon>
    </lineage>
</organism>
<gene>
    <name evidence="1" type="primary">Contig17898.g19032</name>
    <name evidence="1" type="ORF">STYLEM_6685</name>
</gene>
<sequence>MYKQRTQIQPRVRSDDFSYISILSSLSETDQDKNVQHKAFPLNDYTPQQFIQDTSVEIDISQSYFEVKKQYQRYNVGLILLQLNHQKIQECYKGKFLLQIWRNKVKVFQKSLQFEIKSWNIDHHFPIYIAQIKYHPNEDGSDKISLFQIYKNDTVEELRIHDFAQFPQFEIMSCSKNYCIQASQNMLRVVELLFQYEEYEEVKTMEIQPKGLKFEEEIDYEEDRDMASQQTTDSCSKNIFKMIGFKRIVSIFYDQTDHFNLIIECSDNTLLIEKIVISEKRIILKNSYNDRLYDFCNDPVRDICFDYEYNTILSIKKSGTIEIFKNSVLIYNRKDRSNFRFKYLKNKFKGLAEHQIEVYMRFTICLLA</sequence>
<protein>
    <submittedName>
        <fullName evidence="1">Uncharacterized protein</fullName>
    </submittedName>
</protein>
<reference evidence="1 2" key="1">
    <citation type="submission" date="2014-06" db="EMBL/GenBank/DDBJ databases">
        <authorList>
            <person name="Swart Estienne"/>
        </authorList>
    </citation>
    <scope>NUCLEOTIDE SEQUENCE [LARGE SCALE GENOMIC DNA]</scope>
    <source>
        <strain evidence="1 2">130c</strain>
    </source>
</reference>
<evidence type="ECO:0000313" key="1">
    <source>
        <dbReference type="EMBL" id="CDW77720.1"/>
    </source>
</evidence>
<accession>A0A078A646</accession>
<dbReference type="InParanoid" id="A0A078A646"/>
<proteinExistence type="predicted"/>
<dbReference type="Proteomes" id="UP000039865">
    <property type="component" value="Unassembled WGS sequence"/>
</dbReference>
<dbReference type="AlphaFoldDB" id="A0A078A646"/>
<keyword evidence="2" id="KW-1185">Reference proteome</keyword>